<feature type="domain" description="Inositol polyphosphate-related phosphatase" evidence="2">
    <location>
        <begin position="348"/>
        <end position="695"/>
    </location>
</feature>
<feature type="compositionally biased region" description="Low complexity" evidence="1">
    <location>
        <begin position="120"/>
        <end position="131"/>
    </location>
</feature>
<reference evidence="3" key="1">
    <citation type="submission" date="2021-01" db="EMBL/GenBank/DDBJ databases">
        <authorList>
            <person name="Corre E."/>
            <person name="Pelletier E."/>
            <person name="Niang G."/>
            <person name="Scheremetjew M."/>
            <person name="Finn R."/>
            <person name="Kale V."/>
            <person name="Holt S."/>
            <person name="Cochrane G."/>
            <person name="Meng A."/>
            <person name="Brown T."/>
            <person name="Cohen L."/>
        </authorList>
    </citation>
    <scope>NUCLEOTIDE SEQUENCE</scope>
    <source>
        <strain evidence="3">UTEX LB 985</strain>
    </source>
</reference>
<feature type="region of interest" description="Disordered" evidence="1">
    <location>
        <begin position="195"/>
        <end position="253"/>
    </location>
</feature>
<dbReference type="GO" id="GO:0046856">
    <property type="term" value="P:phosphatidylinositol dephosphorylation"/>
    <property type="evidence" value="ECO:0007669"/>
    <property type="project" value="InterPro"/>
</dbReference>
<feature type="compositionally biased region" description="Gly residues" evidence="1">
    <location>
        <begin position="74"/>
        <end position="93"/>
    </location>
</feature>
<protein>
    <recommendedName>
        <fullName evidence="2">Inositol polyphosphate-related phosphatase domain-containing protein</fullName>
    </recommendedName>
</protein>
<organism evidence="3">
    <name type="scientific">Haptolina brevifila</name>
    <dbReference type="NCBI Taxonomy" id="156173"/>
    <lineage>
        <taxon>Eukaryota</taxon>
        <taxon>Haptista</taxon>
        <taxon>Haptophyta</taxon>
        <taxon>Prymnesiophyceae</taxon>
        <taxon>Prymnesiales</taxon>
        <taxon>Prymnesiaceae</taxon>
        <taxon>Haptolina</taxon>
    </lineage>
</organism>
<evidence type="ECO:0000256" key="1">
    <source>
        <dbReference type="SAM" id="MobiDB-lite"/>
    </source>
</evidence>
<dbReference type="InterPro" id="IPR036691">
    <property type="entry name" value="Endo/exonu/phosph_ase_sf"/>
</dbReference>
<proteinExistence type="predicted"/>
<dbReference type="Pfam" id="PF22669">
    <property type="entry name" value="Exo_endo_phos2"/>
    <property type="match status" value="1"/>
</dbReference>
<dbReference type="GO" id="GO:0004439">
    <property type="term" value="F:phosphatidylinositol-4,5-bisphosphate 5-phosphatase activity"/>
    <property type="evidence" value="ECO:0007669"/>
    <property type="project" value="TreeGrafter"/>
</dbReference>
<feature type="compositionally biased region" description="Basic and acidic residues" evidence="1">
    <location>
        <begin position="106"/>
        <end position="119"/>
    </location>
</feature>
<dbReference type="PANTHER" id="PTHR11200">
    <property type="entry name" value="INOSITOL 5-PHOSPHATASE"/>
    <property type="match status" value="1"/>
</dbReference>
<feature type="region of interest" description="Disordered" evidence="1">
    <location>
        <begin position="73"/>
        <end position="131"/>
    </location>
</feature>
<feature type="compositionally biased region" description="Low complexity" evidence="1">
    <location>
        <begin position="218"/>
        <end position="235"/>
    </location>
</feature>
<feature type="region of interest" description="Disordered" evidence="1">
    <location>
        <begin position="298"/>
        <end position="334"/>
    </location>
</feature>
<dbReference type="SMART" id="SM00128">
    <property type="entry name" value="IPPc"/>
    <property type="match status" value="1"/>
</dbReference>
<sequence>MQVLLRSGEVVPGQMIGAMQLFEGGRRPATIVGVEDSVTATLRYPTLAEALQQGRSAAHFLVGRLVLSLDGDGSDGSDGGSGSGGGSSSGSDGGSSRANGHHALGLRREGSGYDLRREGQQGQQRRPDLQQQVLLRRASQLRQRAWEASPLPSEPFLTMVRMMEPVEMASEVERAAETAAEIALGVTAEKAARVTKASSEHASDATSDTDEPLPTDTSSAATASPAAAPSAAAPPAAVPPAAAPSEDFPRGGFHFRRSAHHRRSLSRRSLQVTSAELSQVGFEQNEQPLASADLDHLEGSSHAEDASDDGGGSGGGTEDGDAEGPLHPPPLHTSCKLPAASAAIRSEGGLRVQICTWNMNGKSCNDIDIASWLALDSVRPQMDDDVTTREAAVVSAVAAEKAPPDLVVIGCQEFVSLNAQSLLPVSQKKNNFERLLVAMLSHMHAVKYVPVRAVDGHANARELPPQLMGLLTLVLVREELLPTVERVHTVLVPTGLGGLSGNKGGIAFSLAVEGHPLIFVNMHLPSGAGAEAKEQRNAAFREVMRHLASTLSSAGLSPITQCAAFCFGDLNYRLAMSAKEVRFFMRSGDWLKTLICADQLAAQLRGEPGSAFDTWDEGEVTFRPTYKYDVGTSDFDTSSKGRAPAWCDRVLWRTVCTSHKVFVLMYDSCQNVVSSDHKPVKFLALIKQRARQAGSMAGS</sequence>
<name>A0A7S2JSD0_9EUKA</name>
<dbReference type="InterPro" id="IPR000300">
    <property type="entry name" value="IPPc"/>
</dbReference>
<evidence type="ECO:0000313" key="3">
    <source>
        <dbReference type="EMBL" id="CAD9556201.1"/>
    </source>
</evidence>
<gene>
    <name evidence="3" type="ORF">CBRE1094_LOCUS47349</name>
</gene>
<dbReference type="SUPFAM" id="SSF56219">
    <property type="entry name" value="DNase I-like"/>
    <property type="match status" value="1"/>
</dbReference>
<dbReference type="PANTHER" id="PTHR11200:SF275">
    <property type="entry name" value="LD06095P"/>
    <property type="match status" value="1"/>
</dbReference>
<dbReference type="EMBL" id="HBGU01086721">
    <property type="protein sequence ID" value="CAD9556201.1"/>
    <property type="molecule type" value="Transcribed_RNA"/>
</dbReference>
<dbReference type="AlphaFoldDB" id="A0A7S2JSD0"/>
<accession>A0A7S2JSD0</accession>
<dbReference type="Gene3D" id="3.60.10.10">
    <property type="entry name" value="Endonuclease/exonuclease/phosphatase"/>
    <property type="match status" value="1"/>
</dbReference>
<dbReference type="InterPro" id="IPR018490">
    <property type="entry name" value="cNMP-bd_dom_sf"/>
</dbReference>
<evidence type="ECO:0000259" key="2">
    <source>
        <dbReference type="SMART" id="SM00128"/>
    </source>
</evidence>
<dbReference type="SUPFAM" id="SSF51206">
    <property type="entry name" value="cAMP-binding domain-like"/>
    <property type="match status" value="1"/>
</dbReference>
<dbReference type="InterPro" id="IPR046985">
    <property type="entry name" value="IP5"/>
</dbReference>